<accession>A0A7C4M0P9</accession>
<organism evidence="2">
    <name type="scientific">candidate division CPR3 bacterium</name>
    <dbReference type="NCBI Taxonomy" id="2268181"/>
    <lineage>
        <taxon>Bacteria</taxon>
        <taxon>Bacteria division CPR3</taxon>
    </lineage>
</organism>
<evidence type="ECO:0000313" key="2">
    <source>
        <dbReference type="EMBL" id="HGT70928.1"/>
    </source>
</evidence>
<feature type="transmembrane region" description="Helical" evidence="1">
    <location>
        <begin position="181"/>
        <end position="202"/>
    </location>
</feature>
<feature type="transmembrane region" description="Helical" evidence="1">
    <location>
        <begin position="129"/>
        <end position="147"/>
    </location>
</feature>
<dbReference type="AlphaFoldDB" id="A0A7C4M0P9"/>
<dbReference type="EMBL" id="DSYQ01000005">
    <property type="protein sequence ID" value="HGT70928.1"/>
    <property type="molecule type" value="Genomic_DNA"/>
</dbReference>
<feature type="transmembrane region" description="Helical" evidence="1">
    <location>
        <begin position="247"/>
        <end position="271"/>
    </location>
</feature>
<proteinExistence type="predicted"/>
<keyword evidence="1" id="KW-1133">Transmembrane helix</keyword>
<sequence>MKKQDNKNSPEEEFDSEFLDLVDYIKENKSIYGIDKLRKGLLQQGVDYNEIKRAIDFIEEEDEKKIAGFLGDEYDDDEDEIKENTILELGDELGENKVAIFKKRADKIVGSLSTSFGGDKKTGKIYLDVFKYGAVSFLFFSIIVYAFKLLGGAYVYPRIPDDLGTLANIAVPNVFLVKFSFWQLLSMLIWSALWGGIIVTLFIKYLSKVWPFSNWFSLQQKLFAFFAIYEFLISVVIFGLISSISWLFLFGYLIITMGIAVGSYLTSFYLANVLEKKYEDKIRHLIR</sequence>
<gene>
    <name evidence="2" type="ORF">ENT43_01570</name>
</gene>
<comment type="caution">
    <text evidence="2">The sequence shown here is derived from an EMBL/GenBank/DDBJ whole genome shotgun (WGS) entry which is preliminary data.</text>
</comment>
<feature type="transmembrane region" description="Helical" evidence="1">
    <location>
        <begin position="222"/>
        <end position="241"/>
    </location>
</feature>
<name>A0A7C4M0P9_UNCC3</name>
<reference evidence="2" key="1">
    <citation type="journal article" date="2020" name="mSystems">
        <title>Genome- and Community-Level Interaction Insights into Carbon Utilization and Element Cycling Functions of Hydrothermarchaeota in Hydrothermal Sediment.</title>
        <authorList>
            <person name="Zhou Z."/>
            <person name="Liu Y."/>
            <person name="Xu W."/>
            <person name="Pan J."/>
            <person name="Luo Z.H."/>
            <person name="Li M."/>
        </authorList>
    </citation>
    <scope>NUCLEOTIDE SEQUENCE [LARGE SCALE GENOMIC DNA]</scope>
    <source>
        <strain evidence="2">SpSt-579</strain>
    </source>
</reference>
<protein>
    <submittedName>
        <fullName evidence="2">Uncharacterized protein</fullName>
    </submittedName>
</protein>
<keyword evidence="1" id="KW-0812">Transmembrane</keyword>
<keyword evidence="1" id="KW-0472">Membrane</keyword>
<evidence type="ECO:0000256" key="1">
    <source>
        <dbReference type="SAM" id="Phobius"/>
    </source>
</evidence>